<keyword evidence="2" id="KW-0472">Membrane</keyword>
<feature type="compositionally biased region" description="Polar residues" evidence="1">
    <location>
        <begin position="1"/>
        <end position="16"/>
    </location>
</feature>
<keyword evidence="2" id="KW-1133">Transmembrane helix</keyword>
<proteinExistence type="predicted"/>
<dbReference type="Proteomes" id="UP000092583">
    <property type="component" value="Unassembled WGS sequence"/>
</dbReference>
<feature type="region of interest" description="Disordered" evidence="1">
    <location>
        <begin position="1"/>
        <end position="89"/>
    </location>
</feature>
<evidence type="ECO:0000256" key="1">
    <source>
        <dbReference type="SAM" id="MobiDB-lite"/>
    </source>
</evidence>
<protein>
    <submittedName>
        <fullName evidence="3">Uncharacterized protein</fullName>
    </submittedName>
</protein>
<evidence type="ECO:0000256" key="2">
    <source>
        <dbReference type="SAM" id="Phobius"/>
    </source>
</evidence>
<evidence type="ECO:0000313" key="3">
    <source>
        <dbReference type="EMBL" id="OCF56127.1"/>
    </source>
</evidence>
<dbReference type="AlphaFoldDB" id="A0A1B9IKU9"/>
<dbReference type="EMBL" id="KV700091">
    <property type="protein sequence ID" value="OCF56127.1"/>
    <property type="molecule type" value="Genomic_DNA"/>
</dbReference>
<sequence length="177" mass="19364">MSNKPSYAAIVSNSPPKSDRQGPQGGVEGAGARAGPSEAPPPYTEPGHPHPSSSIPHQTILPSPPAQQQRYIQDVESHQSSSGWTPPPSYAVARSRALKRFWMAFFWAWLIWIFVGLLIGGGVSDISNDRSRGHHGHWDKHGDWHDDNGKVYFEDVGVSSLFVKVKDKAIGVLPDYS</sequence>
<feature type="transmembrane region" description="Helical" evidence="2">
    <location>
        <begin position="101"/>
        <end position="123"/>
    </location>
</feature>
<accession>A0A1B9IKU9</accession>
<reference evidence="4" key="2">
    <citation type="submission" date="2013-12" db="EMBL/GenBank/DDBJ databases">
        <title>Evolution of pathogenesis and genome organization in the Tremellales.</title>
        <authorList>
            <person name="Cuomo C."/>
            <person name="Litvintseva A."/>
            <person name="Heitman J."/>
            <person name="Chen Y."/>
            <person name="Sun S."/>
            <person name="Springer D."/>
            <person name="Dromer F."/>
            <person name="Young S."/>
            <person name="Zeng Q."/>
            <person name="Chapman S."/>
            <person name="Gujja S."/>
            <person name="Saif S."/>
            <person name="Birren B."/>
        </authorList>
    </citation>
    <scope>NUCLEOTIDE SEQUENCE [LARGE SCALE GENOMIC DNA]</scope>
    <source>
        <strain evidence="4">CBS 10435</strain>
    </source>
</reference>
<keyword evidence="2" id="KW-0812">Transmembrane</keyword>
<keyword evidence="4" id="KW-1185">Reference proteome</keyword>
<evidence type="ECO:0000313" key="4">
    <source>
        <dbReference type="Proteomes" id="UP000092583"/>
    </source>
</evidence>
<name>A0A1B9IKU9_9TREE</name>
<reference evidence="3 4" key="1">
    <citation type="submission" date="2013-07" db="EMBL/GenBank/DDBJ databases">
        <title>The Genome Sequence of Kwoniella mangroviensis CBS10435.</title>
        <authorList>
            <consortium name="The Broad Institute Genome Sequencing Platform"/>
            <person name="Cuomo C."/>
            <person name="Litvintseva A."/>
            <person name="Chen Y."/>
            <person name="Heitman J."/>
            <person name="Sun S."/>
            <person name="Springer D."/>
            <person name="Dromer F."/>
            <person name="Young S.K."/>
            <person name="Zeng Q."/>
            <person name="Gargeya S."/>
            <person name="Fitzgerald M."/>
            <person name="Abouelleil A."/>
            <person name="Alvarado L."/>
            <person name="Berlin A.M."/>
            <person name="Chapman S.B."/>
            <person name="Dewar J."/>
            <person name="Goldberg J."/>
            <person name="Griggs A."/>
            <person name="Gujja S."/>
            <person name="Hansen M."/>
            <person name="Howarth C."/>
            <person name="Imamovic A."/>
            <person name="Larimer J."/>
            <person name="McCowan C."/>
            <person name="Murphy C."/>
            <person name="Pearson M."/>
            <person name="Priest M."/>
            <person name="Roberts A."/>
            <person name="Saif S."/>
            <person name="Shea T."/>
            <person name="Sykes S."/>
            <person name="Wortman J."/>
            <person name="Nusbaum C."/>
            <person name="Birren B."/>
        </authorList>
    </citation>
    <scope>NUCLEOTIDE SEQUENCE [LARGE SCALE GENOMIC DNA]</scope>
    <source>
        <strain evidence="3 4">CBS 10435</strain>
    </source>
</reference>
<gene>
    <name evidence="3" type="ORF">L486_06068</name>
</gene>
<organism evidence="3 4">
    <name type="scientific">Kwoniella mangroviensis CBS 10435</name>
    <dbReference type="NCBI Taxonomy" id="1331196"/>
    <lineage>
        <taxon>Eukaryota</taxon>
        <taxon>Fungi</taxon>
        <taxon>Dikarya</taxon>
        <taxon>Basidiomycota</taxon>
        <taxon>Agaricomycotina</taxon>
        <taxon>Tremellomycetes</taxon>
        <taxon>Tremellales</taxon>
        <taxon>Cryptococcaceae</taxon>
        <taxon>Kwoniella</taxon>
    </lineage>
</organism>
<dbReference type="OrthoDB" id="2571549at2759"/>